<dbReference type="Gene3D" id="2.130.10.10">
    <property type="entry name" value="YVTN repeat-like/Quinoprotein amine dehydrogenase"/>
    <property type="match status" value="1"/>
</dbReference>
<protein>
    <recommendedName>
        <fullName evidence="3">F-box domain-containing protein</fullName>
    </recommendedName>
</protein>
<evidence type="ECO:0000256" key="1">
    <source>
        <dbReference type="ARBA" id="ARBA00004906"/>
    </source>
</evidence>
<evidence type="ECO:0000259" key="3">
    <source>
        <dbReference type="PROSITE" id="PS50181"/>
    </source>
</evidence>
<feature type="domain" description="F-box" evidence="3">
    <location>
        <begin position="1"/>
        <end position="43"/>
    </location>
</feature>
<dbReference type="InterPro" id="IPR036322">
    <property type="entry name" value="WD40_repeat_dom_sf"/>
</dbReference>
<dbReference type="InterPro" id="IPR001810">
    <property type="entry name" value="F-box_dom"/>
</dbReference>
<dbReference type="InterPro" id="IPR036047">
    <property type="entry name" value="F-box-like_dom_sf"/>
</dbReference>
<comment type="caution">
    <text evidence="4">The sequence shown here is derived from an EMBL/GenBank/DDBJ whole genome shotgun (WGS) entry which is preliminary data.</text>
</comment>
<dbReference type="Pfam" id="PF12937">
    <property type="entry name" value="F-box-like"/>
    <property type="match status" value="1"/>
</dbReference>
<organism evidence="4 5">
    <name type="scientific">Myotis myotis</name>
    <name type="common">Greater mouse-eared bat</name>
    <name type="synonym">Vespertilio myotis</name>
    <dbReference type="NCBI Taxonomy" id="51298"/>
    <lineage>
        <taxon>Eukaryota</taxon>
        <taxon>Metazoa</taxon>
        <taxon>Chordata</taxon>
        <taxon>Craniata</taxon>
        <taxon>Vertebrata</taxon>
        <taxon>Euteleostomi</taxon>
        <taxon>Mammalia</taxon>
        <taxon>Eutheria</taxon>
        <taxon>Laurasiatheria</taxon>
        <taxon>Chiroptera</taxon>
        <taxon>Yangochiroptera</taxon>
        <taxon>Vespertilionidae</taxon>
        <taxon>Myotis</taxon>
    </lineage>
</organism>
<dbReference type="Gene3D" id="1.20.1280.50">
    <property type="match status" value="1"/>
</dbReference>
<dbReference type="Proteomes" id="UP000527355">
    <property type="component" value="Unassembled WGS sequence"/>
</dbReference>
<dbReference type="SMART" id="SM00256">
    <property type="entry name" value="FBOX"/>
    <property type="match status" value="1"/>
</dbReference>
<evidence type="ECO:0000313" key="4">
    <source>
        <dbReference type="EMBL" id="KAF6359725.1"/>
    </source>
</evidence>
<dbReference type="EMBL" id="JABWUV010000004">
    <property type="protein sequence ID" value="KAF6359725.1"/>
    <property type="molecule type" value="Genomic_DNA"/>
</dbReference>
<dbReference type="SUPFAM" id="SSF50978">
    <property type="entry name" value="WD40 repeat-like"/>
    <property type="match status" value="1"/>
</dbReference>
<keyword evidence="5" id="KW-1185">Reference proteome</keyword>
<dbReference type="PANTHER" id="PTHR46550:SF2">
    <property type="entry name" value="EXPRESSED SEQUENCE C85627-RELATED"/>
    <property type="match status" value="1"/>
</dbReference>
<evidence type="ECO:0000313" key="5">
    <source>
        <dbReference type="Proteomes" id="UP000527355"/>
    </source>
</evidence>
<evidence type="ECO:0000256" key="2">
    <source>
        <dbReference type="ARBA" id="ARBA00022786"/>
    </source>
</evidence>
<accession>A0A7J7YCY6</accession>
<reference evidence="4 5" key="1">
    <citation type="journal article" date="2020" name="Nature">
        <title>Six reference-quality genomes reveal evolution of bat adaptations.</title>
        <authorList>
            <person name="Jebb D."/>
            <person name="Huang Z."/>
            <person name="Pippel M."/>
            <person name="Hughes G.M."/>
            <person name="Lavrichenko K."/>
            <person name="Devanna P."/>
            <person name="Winkler S."/>
            <person name="Jermiin L.S."/>
            <person name="Skirmuntt E.C."/>
            <person name="Katzourakis A."/>
            <person name="Burkitt-Gray L."/>
            <person name="Ray D.A."/>
            <person name="Sullivan K.A.M."/>
            <person name="Roscito J.G."/>
            <person name="Kirilenko B.M."/>
            <person name="Davalos L.M."/>
            <person name="Corthals A.P."/>
            <person name="Power M.L."/>
            <person name="Jones G."/>
            <person name="Ransome R.D."/>
            <person name="Dechmann D.K.N."/>
            <person name="Locatelli A.G."/>
            <person name="Puechmaille S.J."/>
            <person name="Fedrigo O."/>
            <person name="Jarvis E.D."/>
            <person name="Hiller M."/>
            <person name="Vernes S.C."/>
            <person name="Myers E.W."/>
            <person name="Teeling E.C."/>
        </authorList>
    </citation>
    <scope>NUCLEOTIDE SEQUENCE [LARGE SCALE GENOMIC DNA]</scope>
    <source>
        <strain evidence="4">MMyoMyo1</strain>
        <tissue evidence="4">Flight muscle</tissue>
    </source>
</reference>
<dbReference type="VEuPathDB" id="HostDB:GeneID_118654280"/>
<dbReference type="AlphaFoldDB" id="A0A7J7YCY6"/>
<gene>
    <name evidence="4" type="ORF">mMyoMyo1_005060</name>
</gene>
<dbReference type="PROSITE" id="PS50181">
    <property type="entry name" value="FBOX"/>
    <property type="match status" value="1"/>
</dbReference>
<dbReference type="GO" id="GO:0005737">
    <property type="term" value="C:cytoplasm"/>
    <property type="evidence" value="ECO:0007669"/>
    <property type="project" value="TreeGrafter"/>
</dbReference>
<dbReference type="InterPro" id="IPR015943">
    <property type="entry name" value="WD40/YVTN_repeat-like_dom_sf"/>
</dbReference>
<keyword evidence="2" id="KW-0833">Ubl conjugation pathway</keyword>
<proteinExistence type="predicted"/>
<dbReference type="PANTHER" id="PTHR46550">
    <property type="entry name" value="F-BOX ONLY PROTEIN 3"/>
    <property type="match status" value="1"/>
</dbReference>
<dbReference type="SUPFAM" id="SSF81383">
    <property type="entry name" value="F-box domain"/>
    <property type="match status" value="1"/>
</dbReference>
<sequence>MQLPDVPMRHIFSFLDAASLLRVGQVSRYWKNIADEEHLWRNLCQRRWSISWEGLQVPSWKQLFLTQARRERCMMGAQPQDFAYREATGGLGILGPLAYFSGSDPSTSGQKPVICTVSSRYMLYAWDVQEGVMIWSSPVQQCKIKCLATLPQRSLAVTVDAWNTIKVWNCRDVNPLATLTMSTCCLSLEVFLTDDGPFLMIGDSEGDIYTLTVPELNSISHVNAFEYPVDHLHCSPNRKWIFACGTHQHVLPKVFLVECLLRPAVGRAPLFVSLPFAFCSQACWAVKCVNRLTIMFQGDFFRRTGFTTFDLTAESTGDSTAIEAREIASFMLPGGMDVPVWMGVRDGTAVVFESGPRLFLFTIHGLLLKEFHDHENTICYLWTDSVHVLTTSRDNYLHLYMWEEEGWHPHLRSCCHLEHRKGDIRPSCYDPIAICDNTSIVCVVSKCGGASVLVMYSLNM</sequence>
<name>A0A7J7YCY6_MYOMY</name>
<comment type="pathway">
    <text evidence="1">Protein modification; protein ubiquitination.</text>
</comment>
<dbReference type="CDD" id="cd22137">
    <property type="entry name" value="F-box_FBXW12"/>
    <property type="match status" value="1"/>
</dbReference>
<dbReference type="InterPro" id="IPR052121">
    <property type="entry name" value="F-box_SCF_Substrate_Recog"/>
</dbReference>